<dbReference type="InterPro" id="IPR001775">
    <property type="entry name" value="GspD/PilQ"/>
</dbReference>
<proteinExistence type="inferred from homology"/>
<keyword evidence="6" id="KW-1185">Reference proteome</keyword>
<feature type="domain" description="Pilus formation protein N-terminal" evidence="4">
    <location>
        <begin position="92"/>
        <end position="159"/>
    </location>
</feature>
<dbReference type="PRINTS" id="PR00811">
    <property type="entry name" value="BCTERIALGSPD"/>
</dbReference>
<feature type="region of interest" description="Disordered" evidence="2">
    <location>
        <begin position="47"/>
        <end position="78"/>
    </location>
</feature>
<dbReference type="EMBL" id="JAUYVH010000001">
    <property type="protein sequence ID" value="MDQ9168912.1"/>
    <property type="molecule type" value="Genomic_DNA"/>
</dbReference>
<feature type="region of interest" description="Disordered" evidence="2">
    <location>
        <begin position="527"/>
        <end position="563"/>
    </location>
</feature>
<dbReference type="PANTHER" id="PTHR30332">
    <property type="entry name" value="PROBABLE GENERAL SECRETION PATHWAY PROTEIN D"/>
    <property type="match status" value="1"/>
</dbReference>
<organism evidence="5 6">
    <name type="scientific">Keguizhuia sedimenti</name>
    <dbReference type="NCBI Taxonomy" id="3064264"/>
    <lineage>
        <taxon>Bacteria</taxon>
        <taxon>Pseudomonadati</taxon>
        <taxon>Pseudomonadota</taxon>
        <taxon>Betaproteobacteria</taxon>
        <taxon>Burkholderiales</taxon>
        <taxon>Oxalobacteraceae</taxon>
        <taxon>Keguizhuia</taxon>
    </lineage>
</organism>
<feature type="compositionally biased region" description="Low complexity" evidence="2">
    <location>
        <begin position="236"/>
        <end position="259"/>
    </location>
</feature>
<comment type="caution">
    <text evidence="5">The sequence shown here is derived from an EMBL/GenBank/DDBJ whole genome shotgun (WGS) entry which is preliminary data.</text>
</comment>
<sequence>MKNDTREKRCLHVVPAISLIAGCMTLLGTPAYGQTAAETGNAASTGAAVRGSDISKAQPRQTIPAHRSARAPQNRDSASGRLNCMGETSSPGRLALPLGKSTLIRLPEPIINRTIGNPGIVQAMLVSRETLYLLGKDVGTTNMILQGRSGACTVVDVVVGMDSAGLEETFKSLLPPEEAAKIRVTAAADTLVLSGTLSDAMAVSRAVEIANAFVRRPANAVAAGQLQPIPQDNEKAAGLSGAASGTGAPDGNSSGGRNSSSAARVINLLMVDSPQQVMLEVKVAEVSKTLLDKLGFSSVLQGSSGSWAYTLLSNFLTGTANGIFDATKSNGNSVTLEAEKRDGLIKILAEPTLMAVSGQEGKFLAGGTIFIPVSQEDERIGLEEKDFGVKLTFRPTVLSGNRINLQVRPEVSELSREGIGISAVGVPGRAILPLITKREASTTVQLMDGQSFAIGGLIKNNSAANIKALPILGEIPVLGALFRSTDFQEDKTELLFVVTPRLVKPLPANYVLPTDKVTPAGRAELFLGGRLESTPDQQPPSQSEPSAGQDVSQPGSTGGFELK</sequence>
<dbReference type="Pfam" id="PF13629">
    <property type="entry name" value="T2SS-T3SS_pil_N"/>
    <property type="match status" value="1"/>
</dbReference>
<gene>
    <name evidence="5" type="ORF">Q8A64_00655</name>
</gene>
<evidence type="ECO:0000256" key="1">
    <source>
        <dbReference type="RuleBase" id="RU004003"/>
    </source>
</evidence>
<dbReference type="PRINTS" id="PR01032">
    <property type="entry name" value="PHAGEIV"/>
</dbReference>
<protein>
    <submittedName>
        <fullName evidence="5">Type II and III secretion system protein family protein</fullName>
    </submittedName>
</protein>
<dbReference type="PROSITE" id="PS51257">
    <property type="entry name" value="PROKAR_LIPOPROTEIN"/>
    <property type="match status" value="1"/>
</dbReference>
<evidence type="ECO:0000313" key="5">
    <source>
        <dbReference type="EMBL" id="MDQ9168912.1"/>
    </source>
</evidence>
<comment type="similarity">
    <text evidence="1">Belongs to the bacterial secretin family.</text>
</comment>
<accession>A0ABU1BJ59</accession>
<dbReference type="Pfam" id="PF00263">
    <property type="entry name" value="Secretin"/>
    <property type="match status" value="1"/>
</dbReference>
<dbReference type="InterPro" id="IPR050810">
    <property type="entry name" value="Bact_Secretion_Sys_Channel"/>
</dbReference>
<reference evidence="5 6" key="1">
    <citation type="submission" date="2023-08" db="EMBL/GenBank/DDBJ databases">
        <title>Oxalobacteraceae gen .nov., isolated from river sludge outside the plant.</title>
        <authorList>
            <person name="Zhao S.Y."/>
        </authorList>
    </citation>
    <scope>NUCLEOTIDE SEQUENCE [LARGE SCALE GENOMIC DNA]</scope>
    <source>
        <strain evidence="5 6">R-40</strain>
    </source>
</reference>
<dbReference type="InterPro" id="IPR004846">
    <property type="entry name" value="T2SS/T3SS_dom"/>
</dbReference>
<evidence type="ECO:0000259" key="4">
    <source>
        <dbReference type="Pfam" id="PF13629"/>
    </source>
</evidence>
<dbReference type="InterPro" id="IPR032789">
    <property type="entry name" value="T2SS-T3SS_pil_N"/>
</dbReference>
<name>A0ABU1BJ59_9BURK</name>
<evidence type="ECO:0000256" key="2">
    <source>
        <dbReference type="SAM" id="MobiDB-lite"/>
    </source>
</evidence>
<evidence type="ECO:0000259" key="3">
    <source>
        <dbReference type="Pfam" id="PF00263"/>
    </source>
</evidence>
<evidence type="ECO:0000313" key="6">
    <source>
        <dbReference type="Proteomes" id="UP001225596"/>
    </source>
</evidence>
<dbReference type="RefSeq" id="WP_338434744.1">
    <property type="nucleotide sequence ID" value="NZ_JAUYVH010000001.1"/>
</dbReference>
<dbReference type="Proteomes" id="UP001225596">
    <property type="component" value="Unassembled WGS sequence"/>
</dbReference>
<feature type="domain" description="Type II/III secretion system secretin-like" evidence="3">
    <location>
        <begin position="340"/>
        <end position="504"/>
    </location>
</feature>
<feature type="region of interest" description="Disordered" evidence="2">
    <location>
        <begin position="233"/>
        <end position="259"/>
    </location>
</feature>
<dbReference type="PANTHER" id="PTHR30332:SF17">
    <property type="entry name" value="TYPE IV PILIATION SYSTEM PROTEIN DR_0774-RELATED"/>
    <property type="match status" value="1"/>
</dbReference>
<feature type="compositionally biased region" description="Low complexity" evidence="2">
    <location>
        <begin position="534"/>
        <end position="549"/>
    </location>
</feature>